<dbReference type="PANTHER" id="PTHR10204">
    <property type="entry name" value="NAD P H OXIDOREDUCTASE-RELATED"/>
    <property type="match status" value="1"/>
</dbReference>
<dbReference type="GO" id="GO:0005829">
    <property type="term" value="C:cytosol"/>
    <property type="evidence" value="ECO:0007669"/>
    <property type="project" value="TreeGrafter"/>
</dbReference>
<dbReference type="InterPro" id="IPR051545">
    <property type="entry name" value="NAD(P)H_dehydrogenase_qn"/>
</dbReference>
<dbReference type="Pfam" id="PF02525">
    <property type="entry name" value="Flavodoxin_2"/>
    <property type="match status" value="1"/>
</dbReference>
<organism evidence="4">
    <name type="scientific">hydrothermal vent metagenome</name>
    <dbReference type="NCBI Taxonomy" id="652676"/>
    <lineage>
        <taxon>unclassified sequences</taxon>
        <taxon>metagenomes</taxon>
        <taxon>ecological metagenomes</taxon>
    </lineage>
</organism>
<name>A0A3B0ST84_9ZZZZ</name>
<keyword evidence="2" id="KW-0560">Oxidoreductase</keyword>
<dbReference type="AlphaFoldDB" id="A0A3B0ST84"/>
<dbReference type="Gene3D" id="3.40.50.360">
    <property type="match status" value="1"/>
</dbReference>
<dbReference type="EMBL" id="UOEG01000270">
    <property type="protein sequence ID" value="VAW04307.1"/>
    <property type="molecule type" value="Genomic_DNA"/>
</dbReference>
<comment type="similarity">
    <text evidence="1">Belongs to the NAD(P)H dehydrogenase (quinone) family.</text>
</comment>
<reference evidence="4" key="1">
    <citation type="submission" date="2018-06" db="EMBL/GenBank/DDBJ databases">
        <authorList>
            <person name="Zhirakovskaya E."/>
        </authorList>
    </citation>
    <scope>NUCLEOTIDE SEQUENCE</scope>
</reference>
<feature type="domain" description="Flavodoxin-like fold" evidence="3">
    <location>
        <begin position="1"/>
        <end position="147"/>
    </location>
</feature>
<proteinExistence type="inferred from homology"/>
<evidence type="ECO:0000256" key="1">
    <source>
        <dbReference type="ARBA" id="ARBA00006252"/>
    </source>
</evidence>
<evidence type="ECO:0000256" key="2">
    <source>
        <dbReference type="ARBA" id="ARBA00023002"/>
    </source>
</evidence>
<gene>
    <name evidence="4" type="ORF">MNBD_ALPHA07-2134</name>
</gene>
<dbReference type="GO" id="GO:0003955">
    <property type="term" value="F:NAD(P)H dehydrogenase (quinone) activity"/>
    <property type="evidence" value="ECO:0007669"/>
    <property type="project" value="TreeGrafter"/>
</dbReference>
<evidence type="ECO:0000313" key="4">
    <source>
        <dbReference type="EMBL" id="VAW04307.1"/>
    </source>
</evidence>
<evidence type="ECO:0000259" key="3">
    <source>
        <dbReference type="Pfam" id="PF02525"/>
    </source>
</evidence>
<protein>
    <submittedName>
        <fullName evidence="4">NAD(P)H oxidoreductase YrkL @ Putative NADPH-quinone reductase (Modulator of drug activity B) @ Flavodoxin 2</fullName>
    </submittedName>
</protein>
<dbReference type="PANTHER" id="PTHR10204:SF34">
    <property type="entry name" value="NAD(P)H DEHYDROGENASE [QUINONE] 1 ISOFORM 1"/>
    <property type="match status" value="1"/>
</dbReference>
<dbReference type="InterPro" id="IPR029039">
    <property type="entry name" value="Flavoprotein-like_sf"/>
</dbReference>
<accession>A0A3B0ST84</accession>
<dbReference type="InterPro" id="IPR003680">
    <property type="entry name" value="Flavodoxin_fold"/>
</dbReference>
<sequence length="197" mass="22871">MKFLVVYAHPVPTSFTHAVFETVTRVLAEKGHEMRVVDLYAEGFQPVLSRADREAYLEDTDQLISQVPEHIDNLKWAEGLIFVFPTWYHGPPAILKGWFERVWLPGVTFHPADKAGKTPASCIRNIRRLVVITTSGSPAWMMFAIGNPCKRFFMRALRMLFNLRCKSTWMQLYEMNVIDDAKRRKFLARVERKVARL</sequence>
<dbReference type="SUPFAM" id="SSF52218">
    <property type="entry name" value="Flavoproteins"/>
    <property type="match status" value="1"/>
</dbReference>